<dbReference type="InterPro" id="IPR003604">
    <property type="entry name" value="Matrin/U1-like-C_Znf_C2H2"/>
</dbReference>
<dbReference type="Pfam" id="PF12874">
    <property type="entry name" value="zf-met"/>
    <property type="match status" value="2"/>
</dbReference>
<keyword evidence="5" id="KW-1185">Reference proteome</keyword>
<evidence type="ECO:0000256" key="1">
    <source>
        <dbReference type="SAM" id="Coils"/>
    </source>
</evidence>
<reference evidence="6" key="1">
    <citation type="submission" date="2025-08" db="UniProtKB">
        <authorList>
            <consortium name="RefSeq"/>
        </authorList>
    </citation>
    <scope>IDENTIFICATION</scope>
    <source>
        <tissue evidence="6">Gonads</tissue>
    </source>
</reference>
<dbReference type="SMART" id="SM00355">
    <property type="entry name" value="ZnF_C2H2"/>
    <property type="match status" value="6"/>
</dbReference>
<proteinExistence type="predicted"/>
<name>A0A6J2YT41_SITOR</name>
<dbReference type="GeneID" id="115890396"/>
<evidence type="ECO:0000313" key="6">
    <source>
        <dbReference type="RefSeq" id="XP_030766482.1"/>
    </source>
</evidence>
<feature type="region of interest" description="Disordered" evidence="2">
    <location>
        <begin position="1"/>
        <end position="23"/>
    </location>
</feature>
<dbReference type="PROSITE" id="PS00028">
    <property type="entry name" value="ZINC_FINGER_C2H2_1"/>
    <property type="match status" value="2"/>
</dbReference>
<evidence type="ECO:0000256" key="3">
    <source>
        <dbReference type="SAM" id="Phobius"/>
    </source>
</evidence>
<keyword evidence="1" id="KW-0175">Coiled coil</keyword>
<dbReference type="InterPro" id="IPR036236">
    <property type="entry name" value="Znf_C2H2_sf"/>
</dbReference>
<feature type="transmembrane region" description="Helical" evidence="3">
    <location>
        <begin position="1365"/>
        <end position="1388"/>
    </location>
</feature>
<dbReference type="InterPro" id="IPR052644">
    <property type="entry name" value="ZMAT3"/>
</dbReference>
<dbReference type="SUPFAM" id="SSF57667">
    <property type="entry name" value="beta-beta-alpha zinc fingers"/>
    <property type="match status" value="2"/>
</dbReference>
<dbReference type="RefSeq" id="XP_030766482.1">
    <property type="nucleotide sequence ID" value="XM_030910622.1"/>
</dbReference>
<dbReference type="SMART" id="SM00451">
    <property type="entry name" value="ZnF_U1"/>
    <property type="match status" value="8"/>
</dbReference>
<feature type="compositionally biased region" description="Basic and acidic residues" evidence="2">
    <location>
        <begin position="101"/>
        <end position="115"/>
    </location>
</feature>
<dbReference type="GO" id="GO:0008270">
    <property type="term" value="F:zinc ion binding"/>
    <property type="evidence" value="ECO:0007669"/>
    <property type="project" value="InterPro"/>
</dbReference>
<accession>A0A6J2YT41</accession>
<feature type="region of interest" description="Disordered" evidence="2">
    <location>
        <begin position="469"/>
        <end position="497"/>
    </location>
</feature>
<keyword evidence="3" id="KW-0812">Transmembrane</keyword>
<protein>
    <submittedName>
        <fullName evidence="6">Uncharacterized protein LOC115890396</fullName>
    </submittedName>
</protein>
<feature type="coiled-coil region" evidence="1">
    <location>
        <begin position="1237"/>
        <end position="1264"/>
    </location>
</feature>
<dbReference type="GO" id="GO:0003676">
    <property type="term" value="F:nucleic acid binding"/>
    <property type="evidence" value="ECO:0007669"/>
    <property type="project" value="InterPro"/>
</dbReference>
<feature type="domain" description="C2H2-type" evidence="4">
    <location>
        <begin position="950"/>
        <end position="972"/>
    </location>
</feature>
<evidence type="ECO:0000256" key="2">
    <source>
        <dbReference type="SAM" id="MobiDB-lite"/>
    </source>
</evidence>
<keyword evidence="3" id="KW-1133">Transmembrane helix</keyword>
<keyword evidence="3" id="KW-0472">Membrane</keyword>
<evidence type="ECO:0000313" key="5">
    <source>
        <dbReference type="Proteomes" id="UP000504635"/>
    </source>
</evidence>
<dbReference type="Proteomes" id="UP000504635">
    <property type="component" value="Unplaced"/>
</dbReference>
<feature type="compositionally biased region" description="Basic and acidic residues" evidence="2">
    <location>
        <begin position="9"/>
        <end position="23"/>
    </location>
</feature>
<evidence type="ECO:0000259" key="4">
    <source>
        <dbReference type="PROSITE" id="PS00028"/>
    </source>
</evidence>
<feature type="region of interest" description="Disordered" evidence="2">
    <location>
        <begin position="95"/>
        <end position="115"/>
    </location>
</feature>
<dbReference type="Gene3D" id="3.30.160.60">
    <property type="entry name" value="Classic Zinc Finger"/>
    <property type="match status" value="2"/>
</dbReference>
<dbReference type="InParanoid" id="A0A6J2YT41"/>
<dbReference type="KEGG" id="soy:115890396"/>
<feature type="compositionally biased region" description="Polar residues" evidence="2">
    <location>
        <begin position="469"/>
        <end position="482"/>
    </location>
</feature>
<dbReference type="PANTHER" id="PTHR46786:SF1">
    <property type="entry name" value="ZINC FINGER MATRIN-TYPE PROTEIN 3"/>
    <property type="match status" value="1"/>
</dbReference>
<gene>
    <name evidence="6" type="primary">LOC115890396</name>
</gene>
<feature type="compositionally biased region" description="Basic and acidic residues" evidence="2">
    <location>
        <begin position="483"/>
        <end position="497"/>
    </location>
</feature>
<sequence length="1392" mass="159229">MGIKLGINNEEKLEKNDTNQKEPVTDISTNEIRCTDNNASNTYKSDSSINSDVSDTLVEFKPPALYAHEELPDAIVIEPVASDINTAELALNISSSSKSVDNSKHNEDRPEEIMSKSEQDLEAIVKGKIDNWTLPDFCYICMINLMWPGRAEFHYNSDRHKHNIAVYRDGLLNYLKSQQTLKTIENGRYKAVEGKLYASEEKNNYGPDIVNINSNDCNTTEGENETTACYNSNEEEPVIDDLEAQKIKPDINNGEMLEKNDTKQKEPVIDISTNKFADNNARDIYKLHSYVDDTEDNSSINSVVSDTLPQSDANVGEINAAELALDIKNSSKTIDNSKYNQDRQEEIMPLSEQDLEAIIKKKLENLTLPHYCHICKTNLTTPVRATNHYKSRRHERHIATHRYKIFYELKSEQQEAVAGKSYSCLVCDIELNSKELYETHVESCIHESYASLVKSSNSHESIVNINSREGNDSLKSIDNSKFNQDRPEEDMRNSEQDLETTVKEKIDSLTLMDYCYICLVNLKSLVDAISHYNSEWHKCNIATYTDVLNNLKSEQDIEAIVNEKINNLTLPTYCHICKASLKLSHNAESHYKSERHVHGIRVYRDEILKNLISEQQELNSKELYETHVESCLHESYASLVKSSNSQETVVNINSQECSINKGKNETAACYNTNEKEPVVDDLETQEIRPVINNGGMLDKINTNQKEPYDSERHKCNFAVRGGEIANKLESTHATKLHKAVDRKSYYCHICNIRKSKMLYSDHVHSAVHQLYASLANTNFDHTRIVKVYSNDCNITKGANETTPCYNASEKEPVLDDLEKHEINPDINNGEMLEKVNTHQKEHTHQKEPVIDISTNEREFAVNSDVNDTFLQFKPALYTYEELLDAFVVEPETEVNNNTAESALNVSNSSRNIDNSNNSKYNQARQEEILELALEPTVKETIDKLTLPYYCHMCKANLTSQHNATAHYKSRKHRRLNGGYRKKILNDLKSKKEGLEDRSYCCLVCNEELNSKELYEIHVQSCVHEAYASLGKRNNRHKPIGNINSNDCNITEGENITAVCYNTDEKGPIDDLEKHEINCDINNGEMWEKINTNQKEPVMDISTKEEIRFAGNNPHDIYKLHSYYVDDPEDDSSVNSDVNDTFLQFKPALYTYEELSDAIVIERKAEVDNNTAELALNVSNSYNSKYNQVRQEEIISESKQDLAAIVKETIENLTRTDSACYNTNEKELVINDLEKNEIEIVVNNEEILEQNNEQLKNTFNEISDIENWIIDKHKNEIIAILKQKFTNCEKTECYKLQAEVFLHLKQIINKIYCTDSPPLIETLKVLESVHKNLHNPVQISEEKCTQLKTGKVSEVEPFKRQSTSRFGYVNLTVMATVTATVTACVWWLIKKRQ</sequence>
<organism evidence="5 6">
    <name type="scientific">Sitophilus oryzae</name>
    <name type="common">Rice weevil</name>
    <name type="synonym">Curculio oryzae</name>
    <dbReference type="NCBI Taxonomy" id="7048"/>
    <lineage>
        <taxon>Eukaryota</taxon>
        <taxon>Metazoa</taxon>
        <taxon>Ecdysozoa</taxon>
        <taxon>Arthropoda</taxon>
        <taxon>Hexapoda</taxon>
        <taxon>Insecta</taxon>
        <taxon>Pterygota</taxon>
        <taxon>Neoptera</taxon>
        <taxon>Endopterygota</taxon>
        <taxon>Coleoptera</taxon>
        <taxon>Polyphaga</taxon>
        <taxon>Cucujiformia</taxon>
        <taxon>Curculionidae</taxon>
        <taxon>Dryophthorinae</taxon>
        <taxon>Sitophilus</taxon>
    </lineage>
</organism>
<dbReference type="InterPro" id="IPR013087">
    <property type="entry name" value="Znf_C2H2_type"/>
</dbReference>
<dbReference type="PANTHER" id="PTHR46786">
    <property type="entry name" value="ZINC FINGER MATRIN-TYPE PROTEIN 3"/>
    <property type="match status" value="1"/>
</dbReference>
<dbReference type="OrthoDB" id="1925236at2759"/>
<feature type="domain" description="C2H2-type" evidence="4">
    <location>
        <begin position="1000"/>
        <end position="1023"/>
    </location>
</feature>